<organism evidence="2 3">
    <name type="scientific">Spirosoma taeanense</name>
    <dbReference type="NCBI Taxonomy" id="2735870"/>
    <lineage>
        <taxon>Bacteria</taxon>
        <taxon>Pseudomonadati</taxon>
        <taxon>Bacteroidota</taxon>
        <taxon>Cytophagia</taxon>
        <taxon>Cytophagales</taxon>
        <taxon>Cytophagaceae</taxon>
        <taxon>Spirosoma</taxon>
    </lineage>
</organism>
<reference evidence="2 3" key="1">
    <citation type="submission" date="2020-05" db="EMBL/GenBank/DDBJ databases">
        <title>Genome sequencing of Spirosoma sp. TS118.</title>
        <authorList>
            <person name="Lee J.-H."/>
            <person name="Jeong S."/>
            <person name="Zhao L."/>
            <person name="Jung J.-H."/>
            <person name="Kim M.-K."/>
            <person name="Lim S."/>
        </authorList>
    </citation>
    <scope>NUCLEOTIDE SEQUENCE [LARGE SCALE GENOMIC DNA]</scope>
    <source>
        <strain evidence="2 3">TS118</strain>
    </source>
</reference>
<dbReference type="Proteomes" id="UP000502756">
    <property type="component" value="Chromosome"/>
</dbReference>
<accession>A0A6M5YEK8</accession>
<gene>
    <name evidence="2" type="ORF">HNV11_21380</name>
</gene>
<dbReference type="Gene3D" id="2.40.50.1020">
    <property type="entry name" value="LytTr DNA-binding domain"/>
    <property type="match status" value="1"/>
</dbReference>
<dbReference type="PANTHER" id="PTHR37299:SF1">
    <property type="entry name" value="STAGE 0 SPORULATION PROTEIN A HOMOLOG"/>
    <property type="match status" value="1"/>
</dbReference>
<dbReference type="PANTHER" id="PTHR37299">
    <property type="entry name" value="TRANSCRIPTIONAL REGULATOR-RELATED"/>
    <property type="match status" value="1"/>
</dbReference>
<proteinExistence type="predicted"/>
<dbReference type="GO" id="GO:0003677">
    <property type="term" value="F:DNA binding"/>
    <property type="evidence" value="ECO:0007669"/>
    <property type="project" value="InterPro"/>
</dbReference>
<keyword evidence="3" id="KW-1185">Reference proteome</keyword>
<name>A0A6M5YEK8_9BACT</name>
<dbReference type="SMART" id="SM00850">
    <property type="entry name" value="LytTR"/>
    <property type="match status" value="1"/>
</dbReference>
<dbReference type="KEGG" id="stae:HNV11_21380"/>
<dbReference type="Pfam" id="PF04397">
    <property type="entry name" value="LytTR"/>
    <property type="match status" value="1"/>
</dbReference>
<dbReference type="GO" id="GO:0000156">
    <property type="term" value="F:phosphorelay response regulator activity"/>
    <property type="evidence" value="ECO:0007669"/>
    <property type="project" value="InterPro"/>
</dbReference>
<evidence type="ECO:0000259" key="1">
    <source>
        <dbReference type="PROSITE" id="PS50930"/>
    </source>
</evidence>
<dbReference type="EMBL" id="CP053435">
    <property type="protein sequence ID" value="QJW91750.1"/>
    <property type="molecule type" value="Genomic_DNA"/>
</dbReference>
<evidence type="ECO:0000313" key="3">
    <source>
        <dbReference type="Proteomes" id="UP000502756"/>
    </source>
</evidence>
<evidence type="ECO:0000313" key="2">
    <source>
        <dbReference type="EMBL" id="QJW91750.1"/>
    </source>
</evidence>
<dbReference type="PROSITE" id="PS50930">
    <property type="entry name" value="HTH_LYTTR"/>
    <property type="match status" value="1"/>
</dbReference>
<dbReference type="RefSeq" id="WP_171741605.1">
    <property type="nucleotide sequence ID" value="NZ_CP053435.1"/>
</dbReference>
<sequence>MHRVSLISTPTTLPHQWPPLKLYIKETGRRSFPVMNLVYLQAEANYSWLNWADGQRMLMPRTLKYYTPKLPGEWFIRLHRNCIINRYYVDRLERADSGGLVYLTTGEVLPISRRRWATVRRQLANSTIKALTA</sequence>
<dbReference type="InterPro" id="IPR046947">
    <property type="entry name" value="LytR-like"/>
</dbReference>
<dbReference type="InterPro" id="IPR007492">
    <property type="entry name" value="LytTR_DNA-bd_dom"/>
</dbReference>
<dbReference type="AlphaFoldDB" id="A0A6M5YEK8"/>
<protein>
    <submittedName>
        <fullName evidence="2">LytTR family transcriptional regulator</fullName>
    </submittedName>
</protein>
<feature type="domain" description="HTH LytTR-type" evidence="1">
    <location>
        <begin position="22"/>
        <end position="125"/>
    </location>
</feature>